<keyword evidence="3" id="KW-1185">Reference proteome</keyword>
<dbReference type="EMBL" id="CP021130">
    <property type="protein sequence ID" value="AWR86262.1"/>
    <property type="molecule type" value="Genomic_DNA"/>
</dbReference>
<gene>
    <name evidence="2" type="ORF">Mtai_v1c10180</name>
</gene>
<evidence type="ECO:0000313" key="3">
    <source>
        <dbReference type="Proteomes" id="UP000263013"/>
    </source>
</evidence>
<evidence type="ECO:0008006" key="4">
    <source>
        <dbReference type="Google" id="ProtNLM"/>
    </source>
</evidence>
<organism evidence="2 3">
    <name type="scientific">Meiothermus taiwanensis WR-220</name>
    <dbReference type="NCBI Taxonomy" id="1339250"/>
    <lineage>
        <taxon>Bacteria</taxon>
        <taxon>Thermotogati</taxon>
        <taxon>Deinococcota</taxon>
        <taxon>Deinococci</taxon>
        <taxon>Thermales</taxon>
        <taxon>Thermaceae</taxon>
        <taxon>Meiothermus</taxon>
    </lineage>
</organism>
<sequence length="244" mass="26105">MPKTLNPTNAFPTSIPNFPQAGNNEPVAIGPLEAAIQAVLDRTENLHQSRLVVEGAGIKRIQRLGSLSALAAATGFNDGDTVDVEGYGRYRLYNPSALGVDGLWVLNAAGGGRWVHTLNGLRGDTRGLVTKNYQTHSGCIGGSSNIVLAPQTNRSVYGLPIALQNQRILLRRVQTSSANGGKIIVNSVNAWIAPASTGDWVVNHELSPPSTALRTLIVSFFNDSTEQNAVLTPETSWRIEIEIT</sequence>
<proteinExistence type="predicted"/>
<dbReference type="Proteomes" id="UP000263013">
    <property type="component" value="Chromosome"/>
</dbReference>
<evidence type="ECO:0000256" key="1">
    <source>
        <dbReference type="SAM" id="MobiDB-lite"/>
    </source>
</evidence>
<name>A0ABN5LVE3_9DEIN</name>
<dbReference type="RefSeq" id="WP_187388605.1">
    <property type="nucleotide sequence ID" value="NZ_CP021130.1"/>
</dbReference>
<reference evidence="2 3" key="1">
    <citation type="submission" date="2017-05" db="EMBL/GenBank/DDBJ databases">
        <title>Complete genome sequence of Meiothermus taiwanensis WR-220.</title>
        <authorList>
            <person name="Wu W.-L."/>
            <person name="Lo W.-S."/>
            <person name="Kuo C.-H."/>
            <person name="Wu S.-H."/>
        </authorList>
    </citation>
    <scope>NUCLEOTIDE SEQUENCE [LARGE SCALE GENOMIC DNA]</scope>
    <source>
        <strain evidence="2 3">WR-220</strain>
    </source>
</reference>
<accession>A0ABN5LVE3</accession>
<evidence type="ECO:0000313" key="2">
    <source>
        <dbReference type="EMBL" id="AWR86262.1"/>
    </source>
</evidence>
<protein>
    <recommendedName>
        <fullName evidence="4">Tail fiber protein</fullName>
    </recommendedName>
</protein>
<feature type="region of interest" description="Disordered" evidence="1">
    <location>
        <begin position="1"/>
        <end position="22"/>
    </location>
</feature>